<dbReference type="Gene3D" id="1.10.10.60">
    <property type="entry name" value="Homeodomain-like"/>
    <property type="match status" value="2"/>
</dbReference>
<keyword evidence="3" id="KW-0805">Transcription regulation</keyword>
<feature type="compositionally biased region" description="Low complexity" evidence="7">
    <location>
        <begin position="138"/>
        <end position="148"/>
    </location>
</feature>
<reference evidence="10" key="1">
    <citation type="submission" date="2020-06" db="EMBL/GenBank/DDBJ databases">
        <authorList>
            <person name="Li T."/>
            <person name="Hu X."/>
            <person name="Zhang T."/>
            <person name="Song X."/>
            <person name="Zhang H."/>
            <person name="Dai N."/>
            <person name="Sheng W."/>
            <person name="Hou X."/>
            <person name="Wei L."/>
        </authorList>
    </citation>
    <scope>NUCLEOTIDE SEQUENCE</scope>
    <source>
        <strain evidence="10">3651</strain>
        <tissue evidence="10">Leaf</tissue>
    </source>
</reference>
<sequence>MGRAPCCDKSKVRSGPWSPEEDFKLISFIQKHGHTNWRALPKQAGLLRCGKSCRLRWINYLRPDVKRGNFTPQEEQTIIDLHTSIGNKWSKIASYLPGRTDNEIKNVWNTHLKKRLQHTRKSDVIDYEANDSSNMDCSGSSYSASSTSGEINVEKLPILDQAVHNFEVMKNPNEKHASDDHSPSSSSHASNVSNPCPDHTQPEEGDVDNGEIEIRPDPDLDFLQVLDSLDPLQPTTTENNVWKQENNFESEAGISKWLRFLESELGLTSDDDCLPKDQDSVITATPQHTELCHNFQTAESISPELEYCPVMWPCSPSYLGI</sequence>
<organism evidence="10 11">
    <name type="scientific">Sesamum alatum</name>
    <dbReference type="NCBI Taxonomy" id="300844"/>
    <lineage>
        <taxon>Eukaryota</taxon>
        <taxon>Viridiplantae</taxon>
        <taxon>Streptophyta</taxon>
        <taxon>Embryophyta</taxon>
        <taxon>Tracheophyta</taxon>
        <taxon>Spermatophyta</taxon>
        <taxon>Magnoliopsida</taxon>
        <taxon>eudicotyledons</taxon>
        <taxon>Gunneridae</taxon>
        <taxon>Pentapetalae</taxon>
        <taxon>asterids</taxon>
        <taxon>lamiids</taxon>
        <taxon>Lamiales</taxon>
        <taxon>Pedaliaceae</taxon>
        <taxon>Sesamum</taxon>
    </lineage>
</organism>
<feature type="region of interest" description="Disordered" evidence="7">
    <location>
        <begin position="172"/>
        <end position="215"/>
    </location>
</feature>
<feature type="domain" description="HTH myb-type" evidence="9">
    <location>
        <begin position="9"/>
        <end position="61"/>
    </location>
</feature>
<dbReference type="Proteomes" id="UP001293254">
    <property type="component" value="Unassembled WGS sequence"/>
</dbReference>
<dbReference type="InterPro" id="IPR017930">
    <property type="entry name" value="Myb_dom"/>
</dbReference>
<dbReference type="InterPro" id="IPR051953">
    <property type="entry name" value="Plant_SW-associated_TFs"/>
</dbReference>
<dbReference type="InterPro" id="IPR009057">
    <property type="entry name" value="Homeodomain-like_sf"/>
</dbReference>
<keyword evidence="11" id="KW-1185">Reference proteome</keyword>
<keyword evidence="6" id="KW-0539">Nucleus</keyword>
<feature type="region of interest" description="Disordered" evidence="7">
    <location>
        <begin position="129"/>
        <end position="148"/>
    </location>
</feature>
<comment type="subcellular location">
    <subcellularLocation>
        <location evidence="1">Nucleus</location>
    </subcellularLocation>
</comment>
<gene>
    <name evidence="10" type="ORF">Salat_0291200</name>
</gene>
<evidence type="ECO:0000256" key="4">
    <source>
        <dbReference type="ARBA" id="ARBA00023125"/>
    </source>
</evidence>
<dbReference type="SMART" id="SM00717">
    <property type="entry name" value="SANT"/>
    <property type="match status" value="2"/>
</dbReference>
<evidence type="ECO:0000256" key="7">
    <source>
        <dbReference type="SAM" id="MobiDB-lite"/>
    </source>
</evidence>
<evidence type="ECO:0000259" key="9">
    <source>
        <dbReference type="PROSITE" id="PS51294"/>
    </source>
</evidence>
<reference evidence="10" key="2">
    <citation type="journal article" date="2024" name="Plant">
        <title>Genomic evolution and insights into agronomic trait innovations of Sesamum species.</title>
        <authorList>
            <person name="Miao H."/>
            <person name="Wang L."/>
            <person name="Qu L."/>
            <person name="Liu H."/>
            <person name="Sun Y."/>
            <person name="Le M."/>
            <person name="Wang Q."/>
            <person name="Wei S."/>
            <person name="Zheng Y."/>
            <person name="Lin W."/>
            <person name="Duan Y."/>
            <person name="Cao H."/>
            <person name="Xiong S."/>
            <person name="Wang X."/>
            <person name="Wei L."/>
            <person name="Li C."/>
            <person name="Ma Q."/>
            <person name="Ju M."/>
            <person name="Zhao R."/>
            <person name="Li G."/>
            <person name="Mu C."/>
            <person name="Tian Q."/>
            <person name="Mei H."/>
            <person name="Zhang T."/>
            <person name="Gao T."/>
            <person name="Zhang H."/>
        </authorList>
    </citation>
    <scope>NUCLEOTIDE SEQUENCE</scope>
    <source>
        <strain evidence="10">3651</strain>
    </source>
</reference>
<protein>
    <submittedName>
        <fullName evidence="10">Transcription factor</fullName>
    </submittedName>
</protein>
<dbReference type="SUPFAM" id="SSF46689">
    <property type="entry name" value="Homeodomain-like"/>
    <property type="match status" value="1"/>
</dbReference>
<dbReference type="CDD" id="cd00167">
    <property type="entry name" value="SANT"/>
    <property type="match status" value="2"/>
</dbReference>
<proteinExistence type="predicted"/>
<comment type="caution">
    <text evidence="10">The sequence shown here is derived from an EMBL/GenBank/DDBJ whole genome shotgun (WGS) entry which is preliminary data.</text>
</comment>
<dbReference type="PROSITE" id="PS51294">
    <property type="entry name" value="HTH_MYB"/>
    <property type="match status" value="2"/>
</dbReference>
<dbReference type="PANTHER" id="PTHR47997:SF75">
    <property type="entry name" value="MYB DOMAIN PROTEIN 55"/>
    <property type="match status" value="1"/>
</dbReference>
<name>A0AAE2CYV5_9LAMI</name>
<dbReference type="Pfam" id="PF00249">
    <property type="entry name" value="Myb_DNA-binding"/>
    <property type="match status" value="2"/>
</dbReference>
<keyword evidence="2" id="KW-0677">Repeat</keyword>
<dbReference type="AlphaFoldDB" id="A0AAE2CYV5"/>
<evidence type="ECO:0000256" key="3">
    <source>
        <dbReference type="ARBA" id="ARBA00023015"/>
    </source>
</evidence>
<evidence type="ECO:0000313" key="11">
    <source>
        <dbReference type="Proteomes" id="UP001293254"/>
    </source>
</evidence>
<evidence type="ECO:0000256" key="1">
    <source>
        <dbReference type="ARBA" id="ARBA00004123"/>
    </source>
</evidence>
<feature type="compositionally biased region" description="Basic and acidic residues" evidence="7">
    <location>
        <begin position="172"/>
        <end position="182"/>
    </location>
</feature>
<feature type="domain" description="HTH myb-type" evidence="9">
    <location>
        <begin position="62"/>
        <end position="116"/>
    </location>
</feature>
<dbReference type="GO" id="GO:0003677">
    <property type="term" value="F:DNA binding"/>
    <property type="evidence" value="ECO:0007669"/>
    <property type="project" value="UniProtKB-KW"/>
</dbReference>
<evidence type="ECO:0000259" key="8">
    <source>
        <dbReference type="PROSITE" id="PS50090"/>
    </source>
</evidence>
<keyword evidence="4" id="KW-0238">DNA-binding</keyword>
<evidence type="ECO:0000313" key="10">
    <source>
        <dbReference type="EMBL" id="KAK4439563.1"/>
    </source>
</evidence>
<dbReference type="GO" id="GO:0005634">
    <property type="term" value="C:nucleus"/>
    <property type="evidence" value="ECO:0007669"/>
    <property type="project" value="UniProtKB-SubCell"/>
</dbReference>
<dbReference type="PROSITE" id="PS50090">
    <property type="entry name" value="MYB_LIKE"/>
    <property type="match status" value="2"/>
</dbReference>
<dbReference type="FunFam" id="1.10.10.60:FF:000015">
    <property type="entry name" value="Transcription factor RAX3"/>
    <property type="match status" value="1"/>
</dbReference>
<evidence type="ECO:0000256" key="2">
    <source>
        <dbReference type="ARBA" id="ARBA00022737"/>
    </source>
</evidence>
<evidence type="ECO:0000256" key="6">
    <source>
        <dbReference type="ARBA" id="ARBA00023242"/>
    </source>
</evidence>
<accession>A0AAE2CYV5</accession>
<dbReference type="InterPro" id="IPR001005">
    <property type="entry name" value="SANT/Myb"/>
</dbReference>
<feature type="compositionally biased region" description="Low complexity" evidence="7">
    <location>
        <begin position="183"/>
        <end position="195"/>
    </location>
</feature>
<dbReference type="EMBL" id="JACGWO010000001">
    <property type="protein sequence ID" value="KAK4439563.1"/>
    <property type="molecule type" value="Genomic_DNA"/>
</dbReference>
<evidence type="ECO:0000256" key="5">
    <source>
        <dbReference type="ARBA" id="ARBA00023163"/>
    </source>
</evidence>
<keyword evidence="5" id="KW-0804">Transcription</keyword>
<feature type="domain" description="Myb-like" evidence="8">
    <location>
        <begin position="62"/>
        <end position="112"/>
    </location>
</feature>
<feature type="domain" description="Myb-like" evidence="8">
    <location>
        <begin position="9"/>
        <end position="61"/>
    </location>
</feature>
<dbReference type="PANTHER" id="PTHR47997">
    <property type="entry name" value="MYB DOMAIN PROTEIN 55"/>
    <property type="match status" value="1"/>
</dbReference>